<dbReference type="PANTHER" id="PTHR31321">
    <property type="entry name" value="ACYL-COA THIOESTER HYDROLASE YBHC-RELATED"/>
    <property type="match status" value="1"/>
</dbReference>
<dbReference type="FunFam" id="2.160.20.10:FF:000013">
    <property type="entry name" value="Pectinesterase"/>
    <property type="match status" value="1"/>
</dbReference>
<evidence type="ECO:0000256" key="6">
    <source>
        <dbReference type="ARBA" id="ARBA00023180"/>
    </source>
</evidence>
<dbReference type="InterPro" id="IPR012334">
    <property type="entry name" value="Pectin_lyas_fold"/>
</dbReference>
<evidence type="ECO:0000256" key="3">
    <source>
        <dbReference type="ARBA" id="ARBA00013229"/>
    </source>
</evidence>
<sequence length="329" mass="36310">MKMREVFTVVFVGLVILLCPSISRADHASTGASEATHVVVDQSGNGDFRRIQDAIDAVPSKNDRQVFISIKPGTYREKIVVPVNKRFITLSGTKASNTIITWSDSGDIFYSPTVSILASNFVGTDLTIQNTFGEGERAVALRVAGDQAAFYRCKILSYQDTLLDDAGRHYYKNCYIEGGTDFICGDAASLFEKCHVHSISKENGPITAQHRQSGTDNTGYVFLDCKITAANGAFLGRPWGEYSRVVFALSYLSATILPQGWEDWDDQKSHSTVYYGEYKCSGPGANRSERVDWSRSLTDSEAAPYLTKALIGGQDWLARKPTPLRRRSP</sequence>
<dbReference type="UniPathway" id="UPA00545">
    <property type="reaction ID" value="UER00823"/>
</dbReference>
<dbReference type="PANTHER" id="PTHR31321:SF72">
    <property type="entry name" value="PECTINESTERASE 11-RELATED"/>
    <property type="match status" value="1"/>
</dbReference>
<feature type="chain" id="PRO_5011117722" description="pectinesterase" evidence="9">
    <location>
        <begin position="26"/>
        <end position="329"/>
    </location>
</feature>
<evidence type="ECO:0000259" key="10">
    <source>
        <dbReference type="Pfam" id="PF01095"/>
    </source>
</evidence>
<keyword evidence="6" id="KW-0325">Glycoprotein</keyword>
<name>A0A059BDA9_EUCGR</name>
<dbReference type="OMA" id="MRRQTHD"/>
<evidence type="ECO:0000256" key="9">
    <source>
        <dbReference type="SAM" id="SignalP"/>
    </source>
</evidence>
<gene>
    <name evidence="11" type="ORF">EUGRSUZ_G01685</name>
</gene>
<dbReference type="EMBL" id="KK198759">
    <property type="protein sequence ID" value="KCW63999.1"/>
    <property type="molecule type" value="Genomic_DNA"/>
</dbReference>
<dbReference type="KEGG" id="egr:104453340"/>
<comment type="catalytic activity">
    <reaction evidence="7">
        <text>[(1-&gt;4)-alpha-D-galacturonosyl methyl ester](n) + n H2O = [(1-&gt;4)-alpha-D-galacturonosyl](n) + n methanol + n H(+)</text>
        <dbReference type="Rhea" id="RHEA:22380"/>
        <dbReference type="Rhea" id="RHEA-COMP:14570"/>
        <dbReference type="Rhea" id="RHEA-COMP:14573"/>
        <dbReference type="ChEBI" id="CHEBI:15377"/>
        <dbReference type="ChEBI" id="CHEBI:15378"/>
        <dbReference type="ChEBI" id="CHEBI:17790"/>
        <dbReference type="ChEBI" id="CHEBI:140522"/>
        <dbReference type="ChEBI" id="CHEBI:140523"/>
        <dbReference type="EC" id="3.1.1.11"/>
    </reaction>
</comment>
<evidence type="ECO:0000256" key="4">
    <source>
        <dbReference type="ARBA" id="ARBA00022801"/>
    </source>
</evidence>
<proteinExistence type="inferred from homology"/>
<dbReference type="AlphaFoldDB" id="A0A059BDA9"/>
<dbReference type="InterPro" id="IPR011050">
    <property type="entry name" value="Pectin_lyase_fold/virulence"/>
</dbReference>
<evidence type="ECO:0000256" key="8">
    <source>
        <dbReference type="ARBA" id="ARBA00057335"/>
    </source>
</evidence>
<comment type="pathway">
    <text evidence="1">Glycan metabolism; pectin degradation; 2-dehydro-3-deoxy-D-gluconate from pectin: step 1/5.</text>
</comment>
<dbReference type="STRING" id="71139.A0A059BDA9"/>
<protein>
    <recommendedName>
        <fullName evidence="3">pectinesterase</fullName>
        <ecNumber evidence="3">3.1.1.11</ecNumber>
    </recommendedName>
</protein>
<dbReference type="EC" id="3.1.1.11" evidence="3"/>
<keyword evidence="4" id="KW-0378">Hydrolase</keyword>
<feature type="signal peptide" evidence="9">
    <location>
        <begin position="1"/>
        <end position="25"/>
    </location>
</feature>
<dbReference type="Gramene" id="KCW63999">
    <property type="protein sequence ID" value="KCW63999"/>
    <property type="gene ID" value="EUGRSUZ_G01685"/>
</dbReference>
<dbReference type="Pfam" id="PF01095">
    <property type="entry name" value="Pectinesterase"/>
    <property type="match status" value="1"/>
</dbReference>
<dbReference type="GO" id="GO:0030599">
    <property type="term" value="F:pectinesterase activity"/>
    <property type="evidence" value="ECO:0000318"/>
    <property type="project" value="GO_Central"/>
</dbReference>
<evidence type="ECO:0000313" key="11">
    <source>
        <dbReference type="EMBL" id="KCW63999.1"/>
    </source>
</evidence>
<feature type="domain" description="Pectinesterase catalytic" evidence="10">
    <location>
        <begin position="37"/>
        <end position="313"/>
    </location>
</feature>
<evidence type="ECO:0000256" key="2">
    <source>
        <dbReference type="ARBA" id="ARBA00008891"/>
    </source>
</evidence>
<dbReference type="eggNOG" id="ENOG502QSQ4">
    <property type="taxonomic scope" value="Eukaryota"/>
</dbReference>
<evidence type="ECO:0000256" key="1">
    <source>
        <dbReference type="ARBA" id="ARBA00005184"/>
    </source>
</evidence>
<dbReference type="InParanoid" id="A0A059BDA9"/>
<organism evidence="11">
    <name type="scientific">Eucalyptus grandis</name>
    <name type="common">Flooded gum</name>
    <dbReference type="NCBI Taxonomy" id="71139"/>
    <lineage>
        <taxon>Eukaryota</taxon>
        <taxon>Viridiplantae</taxon>
        <taxon>Streptophyta</taxon>
        <taxon>Embryophyta</taxon>
        <taxon>Tracheophyta</taxon>
        <taxon>Spermatophyta</taxon>
        <taxon>Magnoliopsida</taxon>
        <taxon>eudicotyledons</taxon>
        <taxon>Gunneridae</taxon>
        <taxon>Pentapetalae</taxon>
        <taxon>rosids</taxon>
        <taxon>malvids</taxon>
        <taxon>Myrtales</taxon>
        <taxon>Myrtaceae</taxon>
        <taxon>Myrtoideae</taxon>
        <taxon>Eucalypteae</taxon>
        <taxon>Eucalyptus</taxon>
    </lineage>
</organism>
<dbReference type="Gene3D" id="2.160.20.10">
    <property type="entry name" value="Single-stranded right-handed beta-helix, Pectin lyase-like"/>
    <property type="match status" value="1"/>
</dbReference>
<comment type="function">
    <text evidence="8">Acts in the modification of cell walls via demethylesterification of cell wall pectin.</text>
</comment>
<keyword evidence="9" id="KW-0732">Signal</keyword>
<reference evidence="11" key="1">
    <citation type="submission" date="2013-07" db="EMBL/GenBank/DDBJ databases">
        <title>The genome of Eucalyptus grandis.</title>
        <authorList>
            <person name="Schmutz J."/>
            <person name="Hayes R."/>
            <person name="Myburg A."/>
            <person name="Tuskan G."/>
            <person name="Grattapaglia D."/>
            <person name="Rokhsar D.S."/>
        </authorList>
    </citation>
    <scope>NUCLEOTIDE SEQUENCE</scope>
    <source>
        <tissue evidence="11">Leaf extractions</tissue>
    </source>
</reference>
<keyword evidence="5" id="KW-0063">Aspartyl esterase</keyword>
<dbReference type="SUPFAM" id="SSF51126">
    <property type="entry name" value="Pectin lyase-like"/>
    <property type="match status" value="1"/>
</dbReference>
<dbReference type="GO" id="GO:0042545">
    <property type="term" value="P:cell wall modification"/>
    <property type="evidence" value="ECO:0007669"/>
    <property type="project" value="InterPro"/>
</dbReference>
<comment type="similarity">
    <text evidence="2">Belongs to the pectinesterase family.</text>
</comment>
<dbReference type="FunCoup" id="A0A059BDA9">
    <property type="interactions" value="78"/>
</dbReference>
<dbReference type="OrthoDB" id="2019149at2759"/>
<dbReference type="GO" id="GO:0045490">
    <property type="term" value="P:pectin catabolic process"/>
    <property type="evidence" value="ECO:0000318"/>
    <property type="project" value="GO_Central"/>
</dbReference>
<accession>A0A059BDA9</accession>
<evidence type="ECO:0000256" key="5">
    <source>
        <dbReference type="ARBA" id="ARBA00023085"/>
    </source>
</evidence>
<evidence type="ECO:0000256" key="7">
    <source>
        <dbReference type="ARBA" id="ARBA00047928"/>
    </source>
</evidence>
<dbReference type="InterPro" id="IPR000070">
    <property type="entry name" value="Pectinesterase_cat"/>
</dbReference>